<dbReference type="CDD" id="cd22268">
    <property type="entry name" value="DPBB_RlpA-like"/>
    <property type="match status" value="1"/>
</dbReference>
<dbReference type="Gene3D" id="2.40.40.10">
    <property type="entry name" value="RlpA-like domain"/>
    <property type="match status" value="1"/>
</dbReference>
<evidence type="ECO:0000256" key="3">
    <source>
        <dbReference type="HAMAP-Rule" id="MF_02071"/>
    </source>
</evidence>
<dbReference type="PANTHER" id="PTHR34183">
    <property type="entry name" value="ENDOLYTIC PEPTIDOGLYCAN TRANSGLYCOSYLASE RLPA"/>
    <property type="match status" value="1"/>
</dbReference>
<dbReference type="RefSeq" id="WP_345098605.1">
    <property type="nucleotide sequence ID" value="NZ_BAABGS010000018.1"/>
</dbReference>
<feature type="signal peptide" evidence="3">
    <location>
        <begin position="1"/>
        <end position="28"/>
    </location>
</feature>
<evidence type="ECO:0000256" key="1">
    <source>
        <dbReference type="ARBA" id="ARBA00023239"/>
    </source>
</evidence>
<name>A0ABW5DIN0_9HYPH</name>
<dbReference type="SUPFAM" id="SSF50685">
    <property type="entry name" value="Barwin-like endoglucanases"/>
    <property type="match status" value="1"/>
</dbReference>
<dbReference type="PANTHER" id="PTHR34183:SF8">
    <property type="entry name" value="ENDOLYTIC PEPTIDOGLYCAN TRANSGLYCOSYLASE RLPA-RELATED"/>
    <property type="match status" value="1"/>
</dbReference>
<feature type="chain" id="PRO_5044947475" description="Endolytic peptidoglycan transglycosylase RlpA" evidence="3">
    <location>
        <begin position="29"/>
        <end position="119"/>
    </location>
</feature>
<keyword evidence="1 3" id="KW-0456">Lyase</keyword>
<comment type="function">
    <text evidence="3">Lytic transglycosylase with a strong preference for naked glycan strands that lack stem peptides.</text>
</comment>
<dbReference type="InterPro" id="IPR012997">
    <property type="entry name" value="RplA"/>
</dbReference>
<keyword evidence="7" id="KW-1185">Reference proteome</keyword>
<dbReference type="Pfam" id="PF03330">
    <property type="entry name" value="DPBB_1"/>
    <property type="match status" value="1"/>
</dbReference>
<reference evidence="7" key="1">
    <citation type="journal article" date="2019" name="Int. J. Syst. Evol. Microbiol.">
        <title>The Global Catalogue of Microorganisms (GCM) 10K type strain sequencing project: providing services to taxonomists for standard genome sequencing and annotation.</title>
        <authorList>
            <consortium name="The Broad Institute Genomics Platform"/>
            <consortium name="The Broad Institute Genome Sequencing Center for Infectious Disease"/>
            <person name="Wu L."/>
            <person name="Ma J."/>
        </authorList>
    </citation>
    <scope>NUCLEOTIDE SEQUENCE [LARGE SCALE GENOMIC DNA]</scope>
    <source>
        <strain evidence="7">KCTC 23707</strain>
    </source>
</reference>
<dbReference type="InterPro" id="IPR034718">
    <property type="entry name" value="RlpA"/>
</dbReference>
<dbReference type="NCBIfam" id="TIGR00413">
    <property type="entry name" value="rlpA"/>
    <property type="match status" value="1"/>
</dbReference>
<dbReference type="EMBL" id="JBHUIR010000020">
    <property type="protein sequence ID" value="MFD2259431.1"/>
    <property type="molecule type" value="Genomic_DNA"/>
</dbReference>
<dbReference type="Proteomes" id="UP001597373">
    <property type="component" value="Unassembled WGS sequence"/>
</dbReference>
<comment type="similarity">
    <text evidence="3 4">Belongs to the RlpA family.</text>
</comment>
<protein>
    <recommendedName>
        <fullName evidence="3">Endolytic peptidoglycan transglycosylase RlpA</fullName>
        <ecNumber evidence="3">4.2.2.-</ecNumber>
    </recommendedName>
</protein>
<dbReference type="InterPro" id="IPR036908">
    <property type="entry name" value="RlpA-like_sf"/>
</dbReference>
<organism evidence="6 7">
    <name type="scientific">Chelativorans composti</name>
    <dbReference type="NCBI Taxonomy" id="768533"/>
    <lineage>
        <taxon>Bacteria</taxon>
        <taxon>Pseudomonadati</taxon>
        <taxon>Pseudomonadota</taxon>
        <taxon>Alphaproteobacteria</taxon>
        <taxon>Hyphomicrobiales</taxon>
        <taxon>Phyllobacteriaceae</taxon>
        <taxon>Chelativorans</taxon>
    </lineage>
</organism>
<proteinExistence type="inferred from homology"/>
<dbReference type="HAMAP" id="MF_02071">
    <property type="entry name" value="RlpA"/>
    <property type="match status" value="1"/>
</dbReference>
<dbReference type="EC" id="4.2.2.-" evidence="3"/>
<evidence type="ECO:0000313" key="6">
    <source>
        <dbReference type="EMBL" id="MFD2259431.1"/>
    </source>
</evidence>
<accession>A0ABW5DIN0</accession>
<keyword evidence="3" id="KW-0732">Signal</keyword>
<evidence type="ECO:0000259" key="5">
    <source>
        <dbReference type="Pfam" id="PF03330"/>
    </source>
</evidence>
<evidence type="ECO:0000313" key="7">
    <source>
        <dbReference type="Proteomes" id="UP001597373"/>
    </source>
</evidence>
<evidence type="ECO:0000256" key="4">
    <source>
        <dbReference type="RuleBase" id="RU003495"/>
    </source>
</evidence>
<feature type="domain" description="RlpA-like protein double-psi beta-barrel" evidence="5">
    <location>
        <begin position="29"/>
        <end position="114"/>
    </location>
</feature>
<gene>
    <name evidence="3" type="primary">rlpA</name>
    <name evidence="6" type="ORF">ACFSMZ_06600</name>
</gene>
<dbReference type="InterPro" id="IPR009009">
    <property type="entry name" value="RlpA-like_DPBB"/>
</dbReference>
<sequence length="119" mass="12732" precursor="true">MKNLFSPGGIRLLTATAVLLLASHAAEAQCGKASWYALHSKTASGERMNPSAMTAAHRSLPFGTKVKVVNPKNGRSVVVRINDRGPFIRNRILDLSKGAAAKLGFIRTGHTHVCLEKIG</sequence>
<comment type="caution">
    <text evidence="6">The sequence shown here is derived from an EMBL/GenBank/DDBJ whole genome shotgun (WGS) entry which is preliminary data.</text>
</comment>
<keyword evidence="2 3" id="KW-0961">Cell wall biogenesis/degradation</keyword>
<evidence type="ECO:0000256" key="2">
    <source>
        <dbReference type="ARBA" id="ARBA00023316"/>
    </source>
</evidence>